<evidence type="ECO:0000313" key="3">
    <source>
        <dbReference type="Proteomes" id="UP001221413"/>
    </source>
</evidence>
<organism evidence="2 3">
    <name type="scientific">Drechslerella dactyloides</name>
    <name type="common">Nematode-trapping fungus</name>
    <name type="synonym">Arthrobotrys dactyloides</name>
    <dbReference type="NCBI Taxonomy" id="74499"/>
    <lineage>
        <taxon>Eukaryota</taxon>
        <taxon>Fungi</taxon>
        <taxon>Dikarya</taxon>
        <taxon>Ascomycota</taxon>
        <taxon>Pezizomycotina</taxon>
        <taxon>Orbiliomycetes</taxon>
        <taxon>Orbiliales</taxon>
        <taxon>Orbiliaceae</taxon>
        <taxon>Drechslerella</taxon>
    </lineage>
</organism>
<keyword evidence="3" id="KW-1185">Reference proteome</keyword>
<dbReference type="AlphaFoldDB" id="A0AAD6IZT0"/>
<keyword evidence="1" id="KW-1133">Transmembrane helix</keyword>
<protein>
    <submittedName>
        <fullName evidence="2">Uncharacterized protein</fullName>
    </submittedName>
</protein>
<feature type="transmembrane region" description="Helical" evidence="1">
    <location>
        <begin position="253"/>
        <end position="275"/>
    </location>
</feature>
<gene>
    <name evidence="2" type="ORF">Dda_4216</name>
</gene>
<evidence type="ECO:0000256" key="1">
    <source>
        <dbReference type="SAM" id="Phobius"/>
    </source>
</evidence>
<feature type="transmembrane region" description="Helical" evidence="1">
    <location>
        <begin position="224"/>
        <end position="241"/>
    </location>
</feature>
<keyword evidence="1" id="KW-0472">Membrane</keyword>
<proteinExistence type="predicted"/>
<dbReference type="Proteomes" id="UP001221413">
    <property type="component" value="Unassembled WGS sequence"/>
</dbReference>
<evidence type="ECO:0000313" key="2">
    <source>
        <dbReference type="EMBL" id="KAJ6261546.1"/>
    </source>
</evidence>
<name>A0AAD6IZT0_DREDA</name>
<dbReference type="EMBL" id="JAQGDS010000004">
    <property type="protein sequence ID" value="KAJ6261546.1"/>
    <property type="molecule type" value="Genomic_DNA"/>
</dbReference>
<keyword evidence="1" id="KW-0812">Transmembrane</keyword>
<feature type="transmembrane region" description="Helical" evidence="1">
    <location>
        <begin position="143"/>
        <end position="162"/>
    </location>
</feature>
<comment type="caution">
    <text evidence="2">The sequence shown here is derived from an EMBL/GenBank/DDBJ whole genome shotgun (WGS) entry which is preliminary data.</text>
</comment>
<feature type="transmembrane region" description="Helical" evidence="1">
    <location>
        <begin position="115"/>
        <end position="137"/>
    </location>
</feature>
<accession>A0AAD6IZT0</accession>
<reference evidence="2" key="1">
    <citation type="submission" date="2023-01" db="EMBL/GenBank/DDBJ databases">
        <title>The chitinases involved in constricting ring structure development in the nematode-trapping fungus Drechslerella dactyloides.</title>
        <authorList>
            <person name="Wang R."/>
            <person name="Zhang L."/>
            <person name="Tang P."/>
            <person name="Li S."/>
            <person name="Liang L."/>
        </authorList>
    </citation>
    <scope>NUCLEOTIDE SEQUENCE</scope>
    <source>
        <strain evidence="2">YMF1.00031</strain>
    </source>
</reference>
<sequence length="351" mass="39026">MAGIDTTNWAFDVSSFMVLVGESEEYRYRAMRRSLMECFAAAPIAGIQSYLHSTASLTEATGSTYFSPVGMNSAPLRNMQLEHAIHVKSLLKDGTCGVYQIPPSRRDRNCGIPPLGILLWTLFTWVALAGIFVGLILNPGLTWIGYTNVFGFVGWSILARLIDRFCMDKVVNQYTSEPDRDDAVFILGRRNSCLVLKGKREDLVEWTGCGIKQRNGTLAKVAEYVMRATSLVVILFVFLTIPNGTTWDQVAFIGVNIIGQLNVLVGQILTANNYFSRLNLVKSISVPTRTHVYGVLLREFGNGQWVDEAGILPRTGVWDSWRSLVTTHDYRGMDAKKLYEECLSGAAKGFP</sequence>